<comment type="catalytic activity">
    <reaction evidence="7">
        <text>a 2'-deoxycytidine in DNA + S-adenosyl-L-methionine = an N(4)-methyl-2'-deoxycytidine in DNA + S-adenosyl-L-homocysteine + H(+)</text>
        <dbReference type="Rhea" id="RHEA:16857"/>
        <dbReference type="Rhea" id="RHEA-COMP:11369"/>
        <dbReference type="Rhea" id="RHEA-COMP:13674"/>
        <dbReference type="ChEBI" id="CHEBI:15378"/>
        <dbReference type="ChEBI" id="CHEBI:57856"/>
        <dbReference type="ChEBI" id="CHEBI:59789"/>
        <dbReference type="ChEBI" id="CHEBI:85452"/>
        <dbReference type="ChEBI" id="CHEBI:137933"/>
        <dbReference type="EC" id="2.1.1.113"/>
    </reaction>
</comment>
<dbReference type="RefSeq" id="WP_084374044.1">
    <property type="nucleotide sequence ID" value="NZ_FWYF01000004.1"/>
</dbReference>
<dbReference type="GO" id="GO:0003677">
    <property type="term" value="F:DNA binding"/>
    <property type="evidence" value="ECO:0007669"/>
    <property type="project" value="InterPro"/>
</dbReference>
<dbReference type="GO" id="GO:0032259">
    <property type="term" value="P:methylation"/>
    <property type="evidence" value="ECO:0007669"/>
    <property type="project" value="UniProtKB-KW"/>
</dbReference>
<keyword evidence="9" id="KW-1185">Reference proteome</keyword>
<proteinExistence type="inferred from homology"/>
<keyword evidence="3" id="KW-0489">Methyltransferase</keyword>
<dbReference type="OrthoDB" id="817797at2"/>
<comment type="similarity">
    <text evidence="1">Belongs to the N(4)/N(6)-methyltransferase family. N(4) subfamily.</text>
</comment>
<dbReference type="AlphaFoldDB" id="A0A1W2GLX5"/>
<evidence type="ECO:0000256" key="3">
    <source>
        <dbReference type="ARBA" id="ARBA00022603"/>
    </source>
</evidence>
<evidence type="ECO:0000256" key="4">
    <source>
        <dbReference type="ARBA" id="ARBA00022679"/>
    </source>
</evidence>
<evidence type="ECO:0000256" key="2">
    <source>
        <dbReference type="ARBA" id="ARBA00012185"/>
    </source>
</evidence>
<sequence>MIISDINIKETLGAISSEVLNGQNYNRGDFARSILNYPAMMVPSVQEPIIKSLSETFPGEVSLIDPFMGASNTLVTGMKYGLNVFGQDINPLSLLISQVKISYYSLAELENAKELLRVRVDVDTSNSSEVHFYNIDKWFKEEVQIELSKIHQAICQEPTLKIRKFFWVALAEVVRLVSNDRTSTFKLHMRSLDEIQSRDLSAIDMFFSIVTRSIKDVNDYCSVLFENDLIEHDNYKKSAEVVWGDSHKKLNTDKKFNLLVTSPPYGDNQTTVTYGQFSFLPLQWIPSEDIDPNIEFNYLKTTMEIDSNSLGGKMIPNFLETQESLFKASPTLKQLFELFDSDEKKKARKIINFFHDLDKSIDTMMTKLHKGAFMVWTIGNRNVNKRLVKNDLILIDLMRTKEVELITDLERDILSKRMPGRNNFSDLMSKEKILIFKTP</sequence>
<organism evidence="8 9">
    <name type="scientific">Reichenbachiella faecimaris</name>
    <dbReference type="NCBI Taxonomy" id="692418"/>
    <lineage>
        <taxon>Bacteria</taxon>
        <taxon>Pseudomonadati</taxon>
        <taxon>Bacteroidota</taxon>
        <taxon>Cytophagia</taxon>
        <taxon>Cytophagales</taxon>
        <taxon>Reichenbachiellaceae</taxon>
        <taxon>Reichenbachiella</taxon>
    </lineage>
</organism>
<dbReference type="SUPFAM" id="SSF53335">
    <property type="entry name" value="S-adenosyl-L-methionine-dependent methyltransferases"/>
    <property type="match status" value="1"/>
</dbReference>
<dbReference type="GO" id="GO:0009307">
    <property type="term" value="P:DNA restriction-modification system"/>
    <property type="evidence" value="ECO:0007669"/>
    <property type="project" value="UniProtKB-KW"/>
</dbReference>
<evidence type="ECO:0000256" key="1">
    <source>
        <dbReference type="ARBA" id="ARBA00010203"/>
    </source>
</evidence>
<dbReference type="Gene3D" id="3.40.50.150">
    <property type="entry name" value="Vaccinia Virus protein VP39"/>
    <property type="match status" value="2"/>
</dbReference>
<name>A0A1W2GLX5_REIFA</name>
<keyword evidence="4" id="KW-0808">Transferase</keyword>
<dbReference type="EC" id="2.1.1.113" evidence="2"/>
<evidence type="ECO:0000313" key="8">
    <source>
        <dbReference type="EMBL" id="SMD37665.1"/>
    </source>
</evidence>
<dbReference type="GO" id="GO:0015667">
    <property type="term" value="F:site-specific DNA-methyltransferase (cytosine-N4-specific) activity"/>
    <property type="evidence" value="ECO:0007669"/>
    <property type="project" value="UniProtKB-EC"/>
</dbReference>
<keyword evidence="6" id="KW-0680">Restriction system</keyword>
<evidence type="ECO:0000256" key="6">
    <source>
        <dbReference type="ARBA" id="ARBA00022747"/>
    </source>
</evidence>
<keyword evidence="5" id="KW-0949">S-adenosyl-L-methionine</keyword>
<dbReference type="STRING" id="692418.SAMN04488029_3400"/>
<protein>
    <recommendedName>
        <fullName evidence="2">site-specific DNA-methyltransferase (cytosine-N(4)-specific)</fullName>
        <ecNumber evidence="2">2.1.1.113</ecNumber>
    </recommendedName>
</protein>
<gene>
    <name evidence="8" type="ORF">SAMN04488029_3400</name>
</gene>
<dbReference type="InterPro" id="IPR017985">
    <property type="entry name" value="MeTrfase_CN4_CS"/>
</dbReference>
<dbReference type="Proteomes" id="UP000192472">
    <property type="component" value="Unassembled WGS sequence"/>
</dbReference>
<dbReference type="EMBL" id="FWYF01000004">
    <property type="protein sequence ID" value="SMD37665.1"/>
    <property type="molecule type" value="Genomic_DNA"/>
</dbReference>
<dbReference type="PROSITE" id="PS00093">
    <property type="entry name" value="N4_MTASE"/>
    <property type="match status" value="1"/>
</dbReference>
<reference evidence="8 9" key="1">
    <citation type="submission" date="2017-04" db="EMBL/GenBank/DDBJ databases">
        <authorList>
            <person name="Afonso C.L."/>
            <person name="Miller P.J."/>
            <person name="Scott M.A."/>
            <person name="Spackman E."/>
            <person name="Goraichik I."/>
            <person name="Dimitrov K.M."/>
            <person name="Suarez D.L."/>
            <person name="Swayne D.E."/>
        </authorList>
    </citation>
    <scope>NUCLEOTIDE SEQUENCE [LARGE SCALE GENOMIC DNA]</scope>
    <source>
        <strain evidence="8 9">DSM 26133</strain>
    </source>
</reference>
<evidence type="ECO:0000256" key="7">
    <source>
        <dbReference type="ARBA" id="ARBA00049120"/>
    </source>
</evidence>
<dbReference type="InterPro" id="IPR029063">
    <property type="entry name" value="SAM-dependent_MTases_sf"/>
</dbReference>
<evidence type="ECO:0000256" key="5">
    <source>
        <dbReference type="ARBA" id="ARBA00022691"/>
    </source>
</evidence>
<evidence type="ECO:0000313" key="9">
    <source>
        <dbReference type="Proteomes" id="UP000192472"/>
    </source>
</evidence>
<accession>A0A1W2GLX5</accession>